<dbReference type="AlphaFoldDB" id="A0AAV7ZP40"/>
<accession>A0AAV7ZP40</accession>
<dbReference type="Pfam" id="PF00505">
    <property type="entry name" value="HMG_box"/>
    <property type="match status" value="3"/>
</dbReference>
<dbReference type="InterPro" id="IPR036910">
    <property type="entry name" value="HMG_box_dom_sf"/>
</dbReference>
<feature type="coiled-coil region" evidence="3">
    <location>
        <begin position="449"/>
        <end position="476"/>
    </location>
</feature>
<dbReference type="SMART" id="SM00398">
    <property type="entry name" value="HMG"/>
    <property type="match status" value="4"/>
</dbReference>
<proteinExistence type="predicted"/>
<evidence type="ECO:0000256" key="2">
    <source>
        <dbReference type="PROSITE-ProRule" id="PRU00267"/>
    </source>
</evidence>
<dbReference type="GO" id="GO:0005634">
    <property type="term" value="C:nucleus"/>
    <property type="evidence" value="ECO:0007669"/>
    <property type="project" value="UniProtKB-UniRule"/>
</dbReference>
<name>A0AAV7ZP40_9EUKA</name>
<evidence type="ECO:0000259" key="5">
    <source>
        <dbReference type="PROSITE" id="PS50118"/>
    </source>
</evidence>
<dbReference type="PROSITE" id="PS50118">
    <property type="entry name" value="HMG_BOX_2"/>
    <property type="match status" value="4"/>
</dbReference>
<dbReference type="CDD" id="cd00084">
    <property type="entry name" value="HMG-box_SF"/>
    <property type="match status" value="2"/>
</dbReference>
<dbReference type="Proteomes" id="UP001146793">
    <property type="component" value="Unassembled WGS sequence"/>
</dbReference>
<feature type="domain" description="HMG box" evidence="5">
    <location>
        <begin position="265"/>
        <end position="334"/>
    </location>
</feature>
<protein>
    <submittedName>
        <fullName evidence="6">High mobility group protein dsp1</fullName>
    </submittedName>
</protein>
<evidence type="ECO:0000256" key="1">
    <source>
        <dbReference type="ARBA" id="ARBA00023125"/>
    </source>
</evidence>
<feature type="compositionally biased region" description="Low complexity" evidence="4">
    <location>
        <begin position="367"/>
        <end position="380"/>
    </location>
</feature>
<feature type="region of interest" description="Disordered" evidence="4">
    <location>
        <begin position="344"/>
        <end position="387"/>
    </location>
</feature>
<feature type="domain" description="HMG box" evidence="5">
    <location>
        <begin position="392"/>
        <end position="460"/>
    </location>
</feature>
<organism evidence="6 7">
    <name type="scientific">Anaeramoeba flamelloides</name>
    <dbReference type="NCBI Taxonomy" id="1746091"/>
    <lineage>
        <taxon>Eukaryota</taxon>
        <taxon>Metamonada</taxon>
        <taxon>Anaeramoebidae</taxon>
        <taxon>Anaeramoeba</taxon>
    </lineage>
</organism>
<dbReference type="Pfam" id="PF09011">
    <property type="entry name" value="HMG_box_2"/>
    <property type="match status" value="1"/>
</dbReference>
<evidence type="ECO:0000313" key="6">
    <source>
        <dbReference type="EMBL" id="KAJ3442571.1"/>
    </source>
</evidence>
<feature type="DNA-binding region" description="HMG box" evidence="2">
    <location>
        <begin position="392"/>
        <end position="460"/>
    </location>
</feature>
<keyword evidence="2" id="KW-0539">Nucleus</keyword>
<keyword evidence="1 2" id="KW-0238">DNA-binding</keyword>
<feature type="compositionally biased region" description="Basic residues" evidence="4">
    <location>
        <begin position="352"/>
        <end position="366"/>
    </location>
</feature>
<feature type="domain" description="HMG box" evidence="5">
    <location>
        <begin position="130"/>
        <end position="198"/>
    </location>
</feature>
<sequence>MTNLFVDGQKEKTKKVFFPEQKFHYVRDPNSPNDPTEPFVYYTQHIYDDISKQNPNLTVTELSSLISQKWNQLGVGQLNYFEMSQKDHKRYEKEKIEYEKSGGEWFTSLDNLLIEHKPKQQYFNHELSPPNKPQNAFLLYHQKIRRKILHKLPVEHFSQLAVLSSKKWKKLSLNQKKKFVNLSILDKQRYKRELQNYMTKSNQTPTSKTENSNNDNIQTILHNPEFSQQNNSQKTNENLQNQNLKHKPIATKYRIYFGKKPINWPKLPHTPYIYFCQDFFKLNPDLSNSKKPNINVNSVRAKRWRELTFEQKRKYYNEADNDRRRYDEEVEEFLKDKDEDFKKKHLSQESKKKSKIYSQKKKKKKLNTSNNINKNPIQKNNNDKDQINIPIPIRPKNSYFLFCDDYRNLLRKENNNIGLVEFSRLSSKAWQNLSIKKKKKYFNLEKQESIRYRNEMIQYEKDMRILNENINKNKTEDMKPETTNNKEI</sequence>
<comment type="caution">
    <text evidence="6">The sequence shown here is derived from an EMBL/GenBank/DDBJ whole genome shotgun (WGS) entry which is preliminary data.</text>
</comment>
<evidence type="ECO:0000256" key="3">
    <source>
        <dbReference type="SAM" id="Coils"/>
    </source>
</evidence>
<feature type="DNA-binding region" description="HMG box" evidence="2">
    <location>
        <begin position="130"/>
        <end position="198"/>
    </location>
</feature>
<reference evidence="6" key="1">
    <citation type="submission" date="2022-08" db="EMBL/GenBank/DDBJ databases">
        <title>Novel sulphate-reducing endosymbionts in the free-living metamonad Anaeramoeba.</title>
        <authorList>
            <person name="Jerlstrom-Hultqvist J."/>
            <person name="Cepicka I."/>
            <person name="Gallot-Lavallee L."/>
            <person name="Salas-Leiva D."/>
            <person name="Curtis B.A."/>
            <person name="Zahonova K."/>
            <person name="Pipaliya S."/>
            <person name="Dacks J."/>
            <person name="Roger A.J."/>
        </authorList>
    </citation>
    <scope>NUCLEOTIDE SEQUENCE</scope>
    <source>
        <strain evidence="6">Busselton2</strain>
    </source>
</reference>
<dbReference type="EMBL" id="JANTQA010000026">
    <property type="protein sequence ID" value="KAJ3442571.1"/>
    <property type="molecule type" value="Genomic_DNA"/>
</dbReference>
<dbReference type="PANTHER" id="PTHR48112">
    <property type="entry name" value="HIGH MOBILITY GROUP PROTEIN DSP1"/>
    <property type="match status" value="1"/>
</dbReference>
<feature type="DNA-binding region" description="HMG box" evidence="2">
    <location>
        <begin position="32"/>
        <end position="99"/>
    </location>
</feature>
<feature type="DNA-binding region" description="HMG box" evidence="2">
    <location>
        <begin position="265"/>
        <end position="334"/>
    </location>
</feature>
<feature type="domain" description="HMG box" evidence="5">
    <location>
        <begin position="32"/>
        <end position="99"/>
    </location>
</feature>
<dbReference type="GO" id="GO:0003677">
    <property type="term" value="F:DNA binding"/>
    <property type="evidence" value="ECO:0007669"/>
    <property type="project" value="UniProtKB-UniRule"/>
</dbReference>
<gene>
    <name evidence="6" type="ORF">M0812_12308</name>
</gene>
<keyword evidence="3" id="KW-0175">Coiled coil</keyword>
<dbReference type="InterPro" id="IPR009071">
    <property type="entry name" value="HMG_box_dom"/>
</dbReference>
<evidence type="ECO:0000256" key="4">
    <source>
        <dbReference type="SAM" id="MobiDB-lite"/>
    </source>
</evidence>
<dbReference type="Gene3D" id="1.10.30.10">
    <property type="entry name" value="High mobility group box domain"/>
    <property type="match status" value="4"/>
</dbReference>
<dbReference type="InterPro" id="IPR050342">
    <property type="entry name" value="HMGB"/>
</dbReference>
<dbReference type="SUPFAM" id="SSF47095">
    <property type="entry name" value="HMG-box"/>
    <property type="match status" value="4"/>
</dbReference>
<evidence type="ECO:0000313" key="7">
    <source>
        <dbReference type="Proteomes" id="UP001146793"/>
    </source>
</evidence>